<proteinExistence type="predicted"/>
<organism evidence="2 3">
    <name type="scientific">Adonisia turfae CCMR0082</name>
    <dbReference type="NCBI Taxonomy" id="2304604"/>
    <lineage>
        <taxon>Bacteria</taxon>
        <taxon>Bacillati</taxon>
        <taxon>Cyanobacteriota</taxon>
        <taxon>Adonisia</taxon>
        <taxon>Adonisia turfae</taxon>
    </lineage>
</organism>
<keyword evidence="1" id="KW-0472">Membrane</keyword>
<dbReference type="EMBL" id="QZCE01000002">
    <property type="protein sequence ID" value="NEZ65601.1"/>
    <property type="molecule type" value="Genomic_DNA"/>
</dbReference>
<dbReference type="Proteomes" id="UP000473574">
    <property type="component" value="Unassembled WGS sequence"/>
</dbReference>
<keyword evidence="1" id="KW-1133">Transmembrane helix</keyword>
<evidence type="ECO:0000256" key="1">
    <source>
        <dbReference type="SAM" id="Phobius"/>
    </source>
</evidence>
<protein>
    <submittedName>
        <fullName evidence="2">Uncharacterized protein</fullName>
    </submittedName>
</protein>
<evidence type="ECO:0000313" key="3">
    <source>
        <dbReference type="Proteomes" id="UP000473574"/>
    </source>
</evidence>
<dbReference type="RefSeq" id="WP_163666822.1">
    <property type="nucleotide sequence ID" value="NZ_QZCE01000002.1"/>
</dbReference>
<dbReference type="AlphaFoldDB" id="A0A6M0SC80"/>
<gene>
    <name evidence="2" type="ORF">D0962_23065</name>
</gene>
<comment type="caution">
    <text evidence="2">The sequence shown here is derived from an EMBL/GenBank/DDBJ whole genome shotgun (WGS) entry which is preliminary data.</text>
</comment>
<name>A0A6M0SC80_9CYAN</name>
<keyword evidence="1" id="KW-0812">Transmembrane</keyword>
<feature type="transmembrane region" description="Helical" evidence="1">
    <location>
        <begin position="63"/>
        <end position="81"/>
    </location>
</feature>
<evidence type="ECO:0000313" key="2">
    <source>
        <dbReference type="EMBL" id="NEZ65601.1"/>
    </source>
</evidence>
<feature type="transmembrane region" description="Helical" evidence="1">
    <location>
        <begin position="155"/>
        <end position="175"/>
    </location>
</feature>
<reference evidence="2 3" key="1">
    <citation type="journal article" date="2020" name="Microb. Ecol.">
        <title>Ecogenomics of the Marine Benthic Filamentous Cyanobacterium Adonisia.</title>
        <authorList>
            <person name="Walter J.M."/>
            <person name="Coutinho F.H."/>
            <person name="Leomil L."/>
            <person name="Hargreaves P.I."/>
            <person name="Campeao M.E."/>
            <person name="Vieira V.V."/>
            <person name="Silva B.S."/>
            <person name="Fistarol G.O."/>
            <person name="Salomon P.S."/>
            <person name="Sawabe T."/>
            <person name="Mino S."/>
            <person name="Hosokawa M."/>
            <person name="Miyashita H."/>
            <person name="Maruyama F."/>
            <person name="van Verk M.C."/>
            <person name="Dutilh B.E."/>
            <person name="Thompson C.C."/>
            <person name="Thompson F.L."/>
        </authorList>
    </citation>
    <scope>NUCLEOTIDE SEQUENCE [LARGE SCALE GENOMIC DNA]</scope>
    <source>
        <strain evidence="2 3">CCMR0082</strain>
    </source>
</reference>
<sequence length="276" mass="29912">MATTVPRRQDTPAQDKADRIAEAKPLIGWLLSGPAWLSDQLRIGTDLGAKNVKTLRRTPAQKLLLTIGLLGVIGSSSNYHVNLQGLIGHETKWSVSPTRRSDVQWRPGAIVPPVKQIAKGPTNWVIDITNLTFATNVAYWQFEHRPTIWNTAQGGLFWLGFGGTLCITCAQGLFLRRTSYAVKVMRFGKDASKKKVVAPEDAIAKAKVSAAQVNNHGIGSIIGYGALAVAGWGFEFWMGGNALQGSAFPDSSQRFLNCFVAIGPELAWALSTPVDD</sequence>
<accession>A0A6M0SC80</accession>